<evidence type="ECO:0000313" key="10">
    <source>
        <dbReference type="Proteomes" id="UP000029500"/>
    </source>
</evidence>
<dbReference type="InterPro" id="IPR032816">
    <property type="entry name" value="VTT_dom"/>
</dbReference>
<evidence type="ECO:0000256" key="5">
    <source>
        <dbReference type="ARBA" id="ARBA00022989"/>
    </source>
</evidence>
<dbReference type="STRING" id="189425.PGRAT_22120"/>
<keyword evidence="3" id="KW-1003">Cell membrane</keyword>
<comment type="similarity">
    <text evidence="2">Belongs to the DedA family.</text>
</comment>
<feature type="transmembrane region" description="Helical" evidence="7">
    <location>
        <begin position="12"/>
        <end position="30"/>
    </location>
</feature>
<protein>
    <submittedName>
        <fullName evidence="9">Alkaline phosphatase</fullName>
    </submittedName>
</protein>
<feature type="transmembrane region" description="Helical" evidence="7">
    <location>
        <begin position="137"/>
        <end position="163"/>
    </location>
</feature>
<reference evidence="9 10" key="1">
    <citation type="submission" date="2014-08" db="EMBL/GenBank/DDBJ databases">
        <title>Comparative genomics of the Paenibacillus odorifer group.</title>
        <authorList>
            <person name="den Bakker H.C."/>
            <person name="Tsai Y.-C."/>
            <person name="Martin N."/>
            <person name="Korlach J."/>
            <person name="Wiedmann M."/>
        </authorList>
    </citation>
    <scope>NUCLEOTIDE SEQUENCE [LARGE SCALE GENOMIC DNA]</scope>
    <source>
        <strain evidence="9 10">DSM 15220</strain>
    </source>
</reference>
<proteinExistence type="inferred from homology"/>
<keyword evidence="5 7" id="KW-1133">Transmembrane helix</keyword>
<dbReference type="Pfam" id="PF09335">
    <property type="entry name" value="VTT_dom"/>
    <property type="match status" value="1"/>
</dbReference>
<dbReference type="OrthoDB" id="9813426at2"/>
<organism evidence="9 10">
    <name type="scientific">Paenibacillus graminis</name>
    <dbReference type="NCBI Taxonomy" id="189425"/>
    <lineage>
        <taxon>Bacteria</taxon>
        <taxon>Bacillati</taxon>
        <taxon>Bacillota</taxon>
        <taxon>Bacilli</taxon>
        <taxon>Bacillales</taxon>
        <taxon>Paenibacillaceae</taxon>
        <taxon>Paenibacillus</taxon>
    </lineage>
</organism>
<dbReference type="Proteomes" id="UP000029500">
    <property type="component" value="Chromosome"/>
</dbReference>
<feature type="domain" description="VTT" evidence="8">
    <location>
        <begin position="30"/>
        <end position="160"/>
    </location>
</feature>
<evidence type="ECO:0000313" key="9">
    <source>
        <dbReference type="EMBL" id="AIQ70040.1"/>
    </source>
</evidence>
<evidence type="ECO:0000256" key="7">
    <source>
        <dbReference type="SAM" id="Phobius"/>
    </source>
</evidence>
<dbReference type="GO" id="GO:0005886">
    <property type="term" value="C:plasma membrane"/>
    <property type="evidence" value="ECO:0007669"/>
    <property type="project" value="UniProtKB-SubCell"/>
</dbReference>
<sequence>MKTWITDIMEQFGYAGIFLMLALENIFPPIPSEVILPFGGFMTTTSGLTIPGVLIASTAGSLLGAVILYWIGRLLDVSRMERIVDRYGKWIRINKSDIRKADAWFDKYGYWTVLFCRMVPLVRSLISIPAGMSGMKFGLFMLFTAIGTLGWNTLLILLGAALGESWEDIGGYIDTYSSVVYVLLAGGILVLGLLYLRKRRTAGKARS</sequence>
<name>A0A089MCE8_9BACL</name>
<evidence type="ECO:0000256" key="4">
    <source>
        <dbReference type="ARBA" id="ARBA00022692"/>
    </source>
</evidence>
<dbReference type="HOGENOM" id="CLU_044208_1_1_9"/>
<keyword evidence="10" id="KW-1185">Reference proteome</keyword>
<dbReference type="EMBL" id="CP009287">
    <property type="protein sequence ID" value="AIQ70040.1"/>
    <property type="molecule type" value="Genomic_DNA"/>
</dbReference>
<dbReference type="InterPro" id="IPR051311">
    <property type="entry name" value="DedA_domain"/>
</dbReference>
<evidence type="ECO:0000256" key="6">
    <source>
        <dbReference type="ARBA" id="ARBA00023136"/>
    </source>
</evidence>
<gene>
    <name evidence="9" type="ORF">PGRAT_22120</name>
</gene>
<keyword evidence="6 7" id="KW-0472">Membrane</keyword>
<dbReference type="PANTHER" id="PTHR42709">
    <property type="entry name" value="ALKALINE PHOSPHATASE LIKE PROTEIN"/>
    <property type="match status" value="1"/>
</dbReference>
<dbReference type="PANTHER" id="PTHR42709:SF6">
    <property type="entry name" value="UNDECAPRENYL PHOSPHATE TRANSPORTER A"/>
    <property type="match status" value="1"/>
</dbReference>
<keyword evidence="4 7" id="KW-0812">Transmembrane</keyword>
<dbReference type="AlphaFoldDB" id="A0A089MCE8"/>
<accession>A0A089MCE8</accession>
<evidence type="ECO:0000256" key="1">
    <source>
        <dbReference type="ARBA" id="ARBA00004651"/>
    </source>
</evidence>
<evidence type="ECO:0000256" key="3">
    <source>
        <dbReference type="ARBA" id="ARBA00022475"/>
    </source>
</evidence>
<dbReference type="eggNOG" id="COG0586">
    <property type="taxonomic scope" value="Bacteria"/>
</dbReference>
<evidence type="ECO:0000259" key="8">
    <source>
        <dbReference type="Pfam" id="PF09335"/>
    </source>
</evidence>
<feature type="transmembrane region" description="Helical" evidence="7">
    <location>
        <begin position="175"/>
        <end position="196"/>
    </location>
</feature>
<comment type="subcellular location">
    <subcellularLocation>
        <location evidence="1">Cell membrane</location>
        <topology evidence="1">Multi-pass membrane protein</topology>
    </subcellularLocation>
</comment>
<evidence type="ECO:0000256" key="2">
    <source>
        <dbReference type="ARBA" id="ARBA00010792"/>
    </source>
</evidence>
<dbReference type="KEGG" id="pgm:PGRAT_22120"/>
<feature type="transmembrane region" description="Helical" evidence="7">
    <location>
        <begin position="50"/>
        <end position="72"/>
    </location>
</feature>
<dbReference type="RefSeq" id="WP_025705271.1">
    <property type="nucleotide sequence ID" value="NZ_CP009287.1"/>
</dbReference>